<organism evidence="2 3">
    <name type="scientific">Nocardiopsis flavescens</name>
    <dbReference type="NCBI Taxonomy" id="758803"/>
    <lineage>
        <taxon>Bacteria</taxon>
        <taxon>Bacillati</taxon>
        <taxon>Actinomycetota</taxon>
        <taxon>Actinomycetes</taxon>
        <taxon>Streptosporangiales</taxon>
        <taxon>Nocardiopsidaceae</taxon>
        <taxon>Nocardiopsis</taxon>
    </lineage>
</organism>
<accession>A0A1M6WZW9</accession>
<dbReference type="Gene3D" id="3.90.79.40">
    <property type="entry name" value="EvaA sugar 2,3-dehydratase subunit"/>
    <property type="match status" value="2"/>
</dbReference>
<dbReference type="AlphaFoldDB" id="A0A1M6WZW9"/>
<proteinExistence type="predicted"/>
<dbReference type="InterPro" id="IPR005212">
    <property type="entry name" value="EvaA-like"/>
</dbReference>
<dbReference type="Pfam" id="PF03559">
    <property type="entry name" value="Hexose_dehydrat"/>
    <property type="match status" value="2"/>
</dbReference>
<dbReference type="Proteomes" id="UP000184452">
    <property type="component" value="Unassembled WGS sequence"/>
</dbReference>
<dbReference type="STRING" id="758803.SAMN05421803_1574"/>
<feature type="domain" description="dTDP-4-dehydro-6-deoxy-alpha-D-glucopyranose 2,3-dehydratase" evidence="1">
    <location>
        <begin position="13"/>
        <end position="212"/>
    </location>
</feature>
<reference evidence="2 3" key="1">
    <citation type="submission" date="2016-11" db="EMBL/GenBank/DDBJ databases">
        <authorList>
            <person name="Jaros S."/>
            <person name="Januszkiewicz K."/>
            <person name="Wedrychowicz H."/>
        </authorList>
    </citation>
    <scope>NUCLEOTIDE SEQUENCE [LARGE SCALE GENOMIC DNA]</scope>
    <source>
        <strain evidence="2 3">CGMCC 4.5723</strain>
    </source>
</reference>
<evidence type="ECO:0000313" key="3">
    <source>
        <dbReference type="Proteomes" id="UP000184452"/>
    </source>
</evidence>
<dbReference type="InterPro" id="IPR038153">
    <property type="entry name" value="EvaA-like_sf"/>
</dbReference>
<feature type="domain" description="dTDP-4-dehydro-6-deoxy-alpha-D-glucopyranose 2,3-dehydratase" evidence="1">
    <location>
        <begin position="248"/>
        <end position="445"/>
    </location>
</feature>
<dbReference type="RefSeq" id="WP_073384461.1">
    <property type="nucleotide sequence ID" value="NZ_FQZK01000057.1"/>
</dbReference>
<dbReference type="OrthoDB" id="9814961at2"/>
<dbReference type="EMBL" id="FQZK01000057">
    <property type="protein sequence ID" value="SHK99312.1"/>
    <property type="molecule type" value="Genomic_DNA"/>
</dbReference>
<keyword evidence="3" id="KW-1185">Reference proteome</keyword>
<evidence type="ECO:0000259" key="1">
    <source>
        <dbReference type="Pfam" id="PF03559"/>
    </source>
</evidence>
<sequence length="451" mass="49725">MTREAPGSPLTDEEFDAWLDAQLRAREVTVRPVPFSEAAGWAFRPGTGDLRHVSDGFFGIEGISVRDAGGDWTQPIIDQPEIGILGILTADFDGRPHYLMQAKFEPGNVNVLQMSPTVQATRSNFTGVHGGRRTPYVEYFDGSRPRRVLCDVLQSEQGQWFWRKRNRNIVVRVDPDVPVREGFCWLSRPQVLRLLKRDNLVNMDARTVLACLPPGEPAGGDPLKEALARSRTALGEGTPAPAAHGLDEVLRCLIEAKSRCGWVPRLVPLDRVAGWHRTETEITDDEEREFRIIAARVSADIREVDTWAQPLLAPRGHGLAVLLAGTVGGVLHVLLRALPQPGLLDIVEFAPTVQVVPSARDWEESGDPFLPSALADTGVLFDSLLSEEGGRFHHAQTRYRVVSVGEADPAAAPEGYVWATVGQVAEMLRHGHYLNIEARTLVACLYAWGEL</sequence>
<name>A0A1M6WZW9_9ACTN</name>
<gene>
    <name evidence="2" type="ORF">SAMN05421803_1574</name>
</gene>
<dbReference type="GO" id="GO:0016829">
    <property type="term" value="F:lyase activity"/>
    <property type="evidence" value="ECO:0007669"/>
    <property type="project" value="InterPro"/>
</dbReference>
<evidence type="ECO:0000313" key="2">
    <source>
        <dbReference type="EMBL" id="SHK99312.1"/>
    </source>
</evidence>
<protein>
    <submittedName>
        <fullName evidence="2">Oxidase EvaA</fullName>
    </submittedName>
</protein>